<sequence>MAAVGAPTRWTGLVDEVEGGAPAAEAPDEPAGAAEWDGGALASPAARLLNRLALCILALALLWLTSLRASAAVADAAVPPVALADVIDACAALSESARTERDAHASCARLQADRCTLELDSAVVAAAAAAAAARAANRATLDLLRARAERCAHAREAARAALRTIAAAGVDLADWLPARAPTGACDARARNAAAGETGAGADADGAFAVGDAAALASAAAAERGALLDALRERARYDADYIAAKGAQLRAAGAAARGALGDGLRALNASLRASLPMGALRCVSLGTDGDVHAADDAADDDVGTCPPGASARAAVAGALEQLSAAYDGARTQAESTQARARALREQAVADLARAEAVLSRLRAIETALAAAGVGIGSIPPPTWPLPPIPSFELAALPPSLASADLRAILPAGVYATASDLRAALLSLPAIATSGAAAAFEAAAARSLDPLPTLLADYDPPPIAPLEAAAARAARADADAVGALARVRAALSAPPDGASADVAERAAGGAAGRARAAAARARETPAAAARPAGSGELGEPLEVPRLEAVGAWLASRSAALGRLALHVDGAARALASARVVARFAAGGSAAGEPAIDVRPFAAAALSSAAGGCGALALASPAALAFRALTSPLAWMTLVAVLAFAVGGAATTAWAAAYGEYVAACRPADADGGLLTRNAYAVAFDWAAQPGDRTLGARLAEHERARARACAELRASVGASVGAGGGEDGGEGGGEDDGPPLALQREADILVASAAEDARALRALRACGAAALAATRADNLDAHGRPPSDALAALARALDEDECAPDTPDAPSRPVRPSDGDASNAPDTAPDAPDTAPGALARGGAAPRLHAEGVACASALPACTPTCTGPSRPLLRALARRCGCLAEGGAHAQLSRWLLAAGTFAALNAARALLVGGLARVGWREVFSGSFEYAGSCDALGTPAEGTARALRVAVARAGDGLRAGGRVRCAGALAVLVAWASALAYSARLLRR</sequence>
<comment type="caution">
    <text evidence="4">The sequence shown here is derived from an EMBL/GenBank/DDBJ whole genome shotgun (WGS) entry which is preliminary data.</text>
</comment>
<evidence type="ECO:0000256" key="1">
    <source>
        <dbReference type="SAM" id="Coils"/>
    </source>
</evidence>
<reference evidence="4" key="1">
    <citation type="submission" date="2021-05" db="EMBL/GenBank/DDBJ databases">
        <title>The genome of the haptophyte Pavlova lutheri (Diacronema luteri, Pavlovales) - a model for lipid biosynthesis in eukaryotic algae.</title>
        <authorList>
            <person name="Hulatt C.J."/>
            <person name="Posewitz M.C."/>
        </authorList>
    </citation>
    <scope>NUCLEOTIDE SEQUENCE</scope>
    <source>
        <strain evidence="4">NIVA-4/92</strain>
    </source>
</reference>
<feature type="transmembrane region" description="Helical" evidence="3">
    <location>
        <begin position="630"/>
        <end position="654"/>
    </location>
</feature>
<keyword evidence="1" id="KW-0175">Coiled coil</keyword>
<keyword evidence="3" id="KW-0812">Transmembrane</keyword>
<evidence type="ECO:0000313" key="5">
    <source>
        <dbReference type="Proteomes" id="UP000751190"/>
    </source>
</evidence>
<feature type="compositionally biased region" description="Acidic residues" evidence="2">
    <location>
        <begin position="725"/>
        <end position="735"/>
    </location>
</feature>
<feature type="region of interest" description="Disordered" evidence="2">
    <location>
        <begin position="718"/>
        <end position="738"/>
    </location>
</feature>
<evidence type="ECO:0000256" key="3">
    <source>
        <dbReference type="SAM" id="Phobius"/>
    </source>
</evidence>
<dbReference type="Proteomes" id="UP000751190">
    <property type="component" value="Unassembled WGS sequence"/>
</dbReference>
<protein>
    <submittedName>
        <fullName evidence="4">Uncharacterized protein</fullName>
    </submittedName>
</protein>
<proteinExistence type="predicted"/>
<keyword evidence="3" id="KW-0472">Membrane</keyword>
<feature type="transmembrane region" description="Helical" evidence="3">
    <location>
        <begin position="598"/>
        <end position="623"/>
    </location>
</feature>
<feature type="compositionally biased region" description="Low complexity" evidence="2">
    <location>
        <begin position="818"/>
        <end position="839"/>
    </location>
</feature>
<name>A0A8J5XCH0_DIALT</name>
<accession>A0A8J5XCH0</accession>
<gene>
    <name evidence="4" type="ORF">KFE25_001749</name>
</gene>
<evidence type="ECO:0000256" key="2">
    <source>
        <dbReference type="SAM" id="MobiDB-lite"/>
    </source>
</evidence>
<dbReference type="EMBL" id="JAGTXO010000018">
    <property type="protein sequence ID" value="KAG8462976.1"/>
    <property type="molecule type" value="Genomic_DNA"/>
</dbReference>
<evidence type="ECO:0000313" key="4">
    <source>
        <dbReference type="EMBL" id="KAG8462976.1"/>
    </source>
</evidence>
<keyword evidence="3" id="KW-1133">Transmembrane helix</keyword>
<feature type="coiled-coil region" evidence="1">
    <location>
        <begin position="318"/>
        <end position="363"/>
    </location>
</feature>
<dbReference type="AlphaFoldDB" id="A0A8J5XCH0"/>
<organism evidence="4 5">
    <name type="scientific">Diacronema lutheri</name>
    <name type="common">Unicellular marine alga</name>
    <name type="synonym">Monochrysis lutheri</name>
    <dbReference type="NCBI Taxonomy" id="2081491"/>
    <lineage>
        <taxon>Eukaryota</taxon>
        <taxon>Haptista</taxon>
        <taxon>Haptophyta</taxon>
        <taxon>Pavlovophyceae</taxon>
        <taxon>Pavlovales</taxon>
        <taxon>Pavlovaceae</taxon>
        <taxon>Diacronema</taxon>
    </lineage>
</organism>
<keyword evidence="5" id="KW-1185">Reference proteome</keyword>
<feature type="region of interest" description="Disordered" evidence="2">
    <location>
        <begin position="797"/>
        <end position="839"/>
    </location>
</feature>